<protein>
    <recommendedName>
        <fullName evidence="10">WD repeat-containing protein 76</fullName>
    </recommendedName>
</protein>
<name>A0ABD3PW77_9STRA</name>
<keyword evidence="5" id="KW-0238">DNA-binding</keyword>
<dbReference type="InterPro" id="IPR015943">
    <property type="entry name" value="WD40/YVTN_repeat-like_dom_sf"/>
</dbReference>
<feature type="compositionally biased region" description="Basic and acidic residues" evidence="7">
    <location>
        <begin position="20"/>
        <end position="33"/>
    </location>
</feature>
<keyword evidence="3" id="KW-0677">Repeat</keyword>
<dbReference type="PROSITE" id="PS00678">
    <property type="entry name" value="WD_REPEATS_1"/>
    <property type="match status" value="1"/>
</dbReference>
<feature type="repeat" description="WD" evidence="6">
    <location>
        <begin position="291"/>
        <end position="325"/>
    </location>
</feature>
<dbReference type="GO" id="GO:0006974">
    <property type="term" value="P:DNA damage response"/>
    <property type="evidence" value="ECO:0007669"/>
    <property type="project" value="UniProtKB-KW"/>
</dbReference>
<dbReference type="Proteomes" id="UP001516023">
    <property type="component" value="Unassembled WGS sequence"/>
</dbReference>
<evidence type="ECO:0000256" key="5">
    <source>
        <dbReference type="ARBA" id="ARBA00023125"/>
    </source>
</evidence>
<feature type="compositionally biased region" description="Polar residues" evidence="7">
    <location>
        <begin position="1"/>
        <end position="17"/>
    </location>
</feature>
<gene>
    <name evidence="8" type="ORF">HJC23_006194</name>
</gene>
<dbReference type="InterPro" id="IPR036322">
    <property type="entry name" value="WD40_repeat_dom_sf"/>
</dbReference>
<dbReference type="GO" id="GO:0003677">
    <property type="term" value="F:DNA binding"/>
    <property type="evidence" value="ECO:0007669"/>
    <property type="project" value="UniProtKB-KW"/>
</dbReference>
<dbReference type="SMART" id="SM00320">
    <property type="entry name" value="WD40"/>
    <property type="match status" value="5"/>
</dbReference>
<feature type="repeat" description="WD" evidence="6">
    <location>
        <begin position="398"/>
        <end position="439"/>
    </location>
</feature>
<reference evidence="8 9" key="1">
    <citation type="journal article" date="2020" name="G3 (Bethesda)">
        <title>Improved Reference Genome for Cyclotella cryptica CCMP332, a Model for Cell Wall Morphogenesis, Salinity Adaptation, and Lipid Production in Diatoms (Bacillariophyta).</title>
        <authorList>
            <person name="Roberts W.R."/>
            <person name="Downey K.M."/>
            <person name="Ruck E.C."/>
            <person name="Traller J.C."/>
            <person name="Alverson A.J."/>
        </authorList>
    </citation>
    <scope>NUCLEOTIDE SEQUENCE [LARGE SCALE GENOMIC DNA]</scope>
    <source>
        <strain evidence="8 9">CCMP332</strain>
    </source>
</reference>
<evidence type="ECO:0000256" key="7">
    <source>
        <dbReference type="SAM" id="MobiDB-lite"/>
    </source>
</evidence>
<evidence type="ECO:0000256" key="2">
    <source>
        <dbReference type="ARBA" id="ARBA00022574"/>
    </source>
</evidence>
<evidence type="ECO:0000256" key="1">
    <source>
        <dbReference type="ARBA" id="ARBA00005434"/>
    </source>
</evidence>
<dbReference type="InterPro" id="IPR001680">
    <property type="entry name" value="WD40_rpt"/>
</dbReference>
<dbReference type="PROSITE" id="PS50082">
    <property type="entry name" value="WD_REPEATS_2"/>
    <property type="match status" value="2"/>
</dbReference>
<evidence type="ECO:0000256" key="3">
    <source>
        <dbReference type="ARBA" id="ARBA00022737"/>
    </source>
</evidence>
<keyword evidence="2 6" id="KW-0853">WD repeat</keyword>
<proteinExistence type="inferred from homology"/>
<dbReference type="InterPro" id="IPR050853">
    <property type="entry name" value="WD_repeat_DNA-damage-binding"/>
</dbReference>
<comment type="similarity">
    <text evidence="1">Belongs to the WD repeat DDB2/WDR76 family.</text>
</comment>
<dbReference type="PROSITE" id="PS50294">
    <property type="entry name" value="WD_REPEATS_REGION"/>
    <property type="match status" value="2"/>
</dbReference>
<evidence type="ECO:0000256" key="4">
    <source>
        <dbReference type="ARBA" id="ARBA00022763"/>
    </source>
</evidence>
<dbReference type="InterPro" id="IPR019775">
    <property type="entry name" value="WD40_repeat_CS"/>
</dbReference>
<evidence type="ECO:0000256" key="6">
    <source>
        <dbReference type="PROSITE-ProRule" id="PRU00221"/>
    </source>
</evidence>
<dbReference type="Pfam" id="PF00400">
    <property type="entry name" value="WD40"/>
    <property type="match status" value="2"/>
</dbReference>
<evidence type="ECO:0000313" key="8">
    <source>
        <dbReference type="EMBL" id="KAL3792282.1"/>
    </source>
</evidence>
<accession>A0ABD3PW77</accession>
<sequence length="586" mass="63602">MSTITRRTRNSSATNGAANKEPDENSTDRDDGPTKSFTFDNVTFYATYQEMVTAKRQRNQAMLIQSGLLDAKAALDSTVAAQRAASAATARGIKRSKAAATGENLPRRKSSRLAGEAAPNIFVESESGGRIQTSGVDTAVEEAVLYEPQHYSGRVNDGSPLSMEQAVNNCGAKWVNDDGTTMDAANQFVETLGSVVREYRGAQRHASPTTVTHNMQKDLDALSLDDEANVAKVTPERIYSVECNPSPHCLIVCAGDKLGYLGIWNVDQDNTASQEASKRGKISTTDGVHLFKPHSGPISTLSWNESGSKLLSCSYDGTVRMLDVEKQVFQEVFATYNDEQIYKDKIGFGLDTGFNSWVQCMELDQRHGRDGDCFFLSTSEGHVLHIDTRAKGQVTLNQKLSEKKINTVSLHPNGFTMATAGLDTTVKLWDIRKMSGTSKKIPKTSIASQNAGKSINSAFFSPSGKRIVTTTMANTIDILEDAHLSSGLITKPKSRIRHDNITGRWLSTFMAKWRPSSSTFADECFVVGSMVHPRTIEIFSGASGKLLRGIQGDALTAVASRCCFHPNADKLVVVGGNSSGRVTVAR</sequence>
<dbReference type="AlphaFoldDB" id="A0ABD3PW77"/>
<comment type="caution">
    <text evidence="8">The sequence shown here is derived from an EMBL/GenBank/DDBJ whole genome shotgun (WGS) entry which is preliminary data.</text>
</comment>
<dbReference type="Gene3D" id="2.130.10.10">
    <property type="entry name" value="YVTN repeat-like/Quinoprotein amine dehydrogenase"/>
    <property type="match status" value="1"/>
</dbReference>
<keyword evidence="4" id="KW-0227">DNA damage</keyword>
<evidence type="ECO:0000313" key="9">
    <source>
        <dbReference type="Proteomes" id="UP001516023"/>
    </source>
</evidence>
<dbReference type="PANTHER" id="PTHR14773:SF0">
    <property type="entry name" value="WD REPEAT-CONTAINING PROTEIN 76"/>
    <property type="match status" value="1"/>
</dbReference>
<feature type="region of interest" description="Disordered" evidence="7">
    <location>
        <begin position="87"/>
        <end position="114"/>
    </location>
</feature>
<feature type="region of interest" description="Disordered" evidence="7">
    <location>
        <begin position="1"/>
        <end position="36"/>
    </location>
</feature>
<keyword evidence="9" id="KW-1185">Reference proteome</keyword>
<dbReference type="EMBL" id="JABMIG020000103">
    <property type="protein sequence ID" value="KAL3792282.1"/>
    <property type="molecule type" value="Genomic_DNA"/>
</dbReference>
<dbReference type="SUPFAM" id="SSF50978">
    <property type="entry name" value="WD40 repeat-like"/>
    <property type="match status" value="1"/>
</dbReference>
<organism evidence="8 9">
    <name type="scientific">Cyclotella cryptica</name>
    <dbReference type="NCBI Taxonomy" id="29204"/>
    <lineage>
        <taxon>Eukaryota</taxon>
        <taxon>Sar</taxon>
        <taxon>Stramenopiles</taxon>
        <taxon>Ochrophyta</taxon>
        <taxon>Bacillariophyta</taxon>
        <taxon>Coscinodiscophyceae</taxon>
        <taxon>Thalassiosirophycidae</taxon>
        <taxon>Stephanodiscales</taxon>
        <taxon>Stephanodiscaceae</taxon>
        <taxon>Cyclotella</taxon>
    </lineage>
</organism>
<evidence type="ECO:0008006" key="10">
    <source>
        <dbReference type="Google" id="ProtNLM"/>
    </source>
</evidence>
<dbReference type="PANTHER" id="PTHR14773">
    <property type="entry name" value="WD REPEAT-CONTAINING PROTEIN 76"/>
    <property type="match status" value="1"/>
</dbReference>